<dbReference type="AlphaFoldDB" id="A0A3M2ZS87"/>
<proteinExistence type="predicted"/>
<evidence type="ECO:0000313" key="2">
    <source>
        <dbReference type="Proteomes" id="UP000282378"/>
    </source>
</evidence>
<accession>A0A3M2ZS87</accession>
<name>A0A3M2ZS87_PSEYM</name>
<feature type="non-terminal residue" evidence="1">
    <location>
        <position position="59"/>
    </location>
</feature>
<dbReference type="Pfam" id="PF06293">
    <property type="entry name" value="Kdo"/>
    <property type="match status" value="1"/>
</dbReference>
<reference evidence="1 2" key="1">
    <citation type="submission" date="2018-08" db="EMBL/GenBank/DDBJ databases">
        <title>Recombination of ecologically and evolutionarily significant loci maintains genetic cohesion in the Pseudomonas syringae species complex.</title>
        <authorList>
            <person name="Dillon M."/>
            <person name="Thakur S."/>
            <person name="Almeida R.N.D."/>
            <person name="Weir B.S."/>
            <person name="Guttman D.S."/>
        </authorList>
    </citation>
    <scope>NUCLEOTIDE SEQUENCE [LARGE SCALE GENOMIC DNA]</scope>
    <source>
        <strain evidence="1 2">88_10</strain>
    </source>
</reference>
<dbReference type="EMBL" id="RBNL01001313">
    <property type="protein sequence ID" value="RML91109.1"/>
    <property type="molecule type" value="Genomic_DNA"/>
</dbReference>
<organism evidence="1 2">
    <name type="scientific">Pseudomonas syringae pv. maculicola</name>
    <dbReference type="NCBI Taxonomy" id="59511"/>
    <lineage>
        <taxon>Bacteria</taxon>
        <taxon>Pseudomonadati</taxon>
        <taxon>Pseudomonadota</taxon>
        <taxon>Gammaproteobacteria</taxon>
        <taxon>Pseudomonadales</taxon>
        <taxon>Pseudomonadaceae</taxon>
        <taxon>Pseudomonas</taxon>
    </lineage>
</organism>
<gene>
    <name evidence="1" type="ORF">APX70_03499</name>
</gene>
<dbReference type="GO" id="GO:0016301">
    <property type="term" value="F:kinase activity"/>
    <property type="evidence" value="ECO:0007669"/>
    <property type="project" value="UniProtKB-KW"/>
</dbReference>
<protein>
    <submittedName>
        <fullName evidence="1">Lipopolysaccharide core heptose kinase RfaP</fullName>
    </submittedName>
</protein>
<keyword evidence="1" id="KW-0418">Kinase</keyword>
<evidence type="ECO:0000313" key="1">
    <source>
        <dbReference type="EMBL" id="RML91109.1"/>
    </source>
</evidence>
<sequence>MKLFLAEPFKSLWAGRDAFAEVEGLSGEVYRELEGRRTLRTEVDGRGYFVKIHRGINWG</sequence>
<comment type="caution">
    <text evidence="1">The sequence shown here is derived from an EMBL/GenBank/DDBJ whole genome shotgun (WGS) entry which is preliminary data.</text>
</comment>
<dbReference type="Proteomes" id="UP000282378">
    <property type="component" value="Unassembled WGS sequence"/>
</dbReference>
<keyword evidence="1" id="KW-0808">Transferase</keyword>